<dbReference type="SUPFAM" id="SSF55729">
    <property type="entry name" value="Acyl-CoA N-acyltransferases (Nat)"/>
    <property type="match status" value="1"/>
</dbReference>
<evidence type="ECO:0000313" key="5">
    <source>
        <dbReference type="Proteomes" id="UP000272193"/>
    </source>
</evidence>
<dbReference type="RefSeq" id="WP_124223466.1">
    <property type="nucleotide sequence ID" value="NZ_RKQL01000005.1"/>
</dbReference>
<protein>
    <submittedName>
        <fullName evidence="4">Acetyltransferase (GNAT) family protein</fullName>
    </submittedName>
</protein>
<dbReference type="PANTHER" id="PTHR43877">
    <property type="entry name" value="AMINOALKYLPHOSPHONATE N-ACETYLTRANSFERASE-RELATED-RELATED"/>
    <property type="match status" value="1"/>
</dbReference>
<evidence type="ECO:0000256" key="2">
    <source>
        <dbReference type="ARBA" id="ARBA00023315"/>
    </source>
</evidence>
<reference evidence="4 5" key="1">
    <citation type="submission" date="2018-11" db="EMBL/GenBank/DDBJ databases">
        <title>Genomic Encyclopedia of Type Strains, Phase IV (KMG-IV): sequencing the most valuable type-strain genomes for metagenomic binning, comparative biology and taxonomic classification.</title>
        <authorList>
            <person name="Goeker M."/>
        </authorList>
    </citation>
    <scope>NUCLEOTIDE SEQUENCE [LARGE SCALE GENOMIC DNA]</scope>
    <source>
        <strain evidence="4 5">DSM 101684</strain>
    </source>
</reference>
<dbReference type="EMBL" id="RKQL01000005">
    <property type="protein sequence ID" value="RPE65000.1"/>
    <property type="molecule type" value="Genomic_DNA"/>
</dbReference>
<evidence type="ECO:0000313" key="4">
    <source>
        <dbReference type="EMBL" id="RPE65000.1"/>
    </source>
</evidence>
<dbReference type="PROSITE" id="PS51186">
    <property type="entry name" value="GNAT"/>
    <property type="match status" value="1"/>
</dbReference>
<gene>
    <name evidence="4" type="ORF">EDC62_2124</name>
</gene>
<keyword evidence="5" id="KW-1185">Reference proteome</keyword>
<evidence type="ECO:0000259" key="3">
    <source>
        <dbReference type="PROSITE" id="PS51186"/>
    </source>
</evidence>
<dbReference type="CDD" id="cd04301">
    <property type="entry name" value="NAT_SF"/>
    <property type="match status" value="1"/>
</dbReference>
<keyword evidence="2" id="KW-0012">Acyltransferase</keyword>
<dbReference type="Gene3D" id="3.40.630.30">
    <property type="match status" value="1"/>
</dbReference>
<comment type="caution">
    <text evidence="4">The sequence shown here is derived from an EMBL/GenBank/DDBJ whole genome shotgun (WGS) entry which is preliminary data.</text>
</comment>
<dbReference type="OrthoDB" id="8595358at2"/>
<feature type="domain" description="N-acetyltransferase" evidence="3">
    <location>
        <begin position="5"/>
        <end position="174"/>
    </location>
</feature>
<dbReference type="Pfam" id="PF00583">
    <property type="entry name" value="Acetyltransf_1"/>
    <property type="match status" value="1"/>
</dbReference>
<dbReference type="InterPro" id="IPR016181">
    <property type="entry name" value="Acyl_CoA_acyltransferase"/>
</dbReference>
<dbReference type="InterPro" id="IPR000182">
    <property type="entry name" value="GNAT_dom"/>
</dbReference>
<keyword evidence="1 4" id="KW-0808">Transferase</keyword>
<dbReference type="GO" id="GO:0016747">
    <property type="term" value="F:acyltransferase activity, transferring groups other than amino-acyl groups"/>
    <property type="evidence" value="ECO:0007669"/>
    <property type="project" value="InterPro"/>
</dbReference>
<evidence type="ECO:0000256" key="1">
    <source>
        <dbReference type="ARBA" id="ARBA00022679"/>
    </source>
</evidence>
<proteinExistence type="predicted"/>
<dbReference type="AlphaFoldDB" id="A0A3N4UTL2"/>
<organism evidence="4 5">
    <name type="scientific">Tibeticola sediminis</name>
    <dbReference type="NCBI Taxonomy" id="1917811"/>
    <lineage>
        <taxon>Bacteria</taxon>
        <taxon>Pseudomonadati</taxon>
        <taxon>Pseudomonadota</taxon>
        <taxon>Betaproteobacteria</taxon>
        <taxon>Burkholderiales</taxon>
        <taxon>Comamonadaceae</taxon>
        <taxon>Tibeticola</taxon>
    </lineage>
</organism>
<dbReference type="Proteomes" id="UP000272193">
    <property type="component" value="Unassembled WGS sequence"/>
</dbReference>
<name>A0A3N4UTL2_9BURK</name>
<sequence>MSSYYSVRPATVKDARTIAELHAHTLQAVLEGLLSPEELARIQPDAARVAHWRDAVTYGEPQVLLAVDGDRPVGFVGFDRSRDPKTKPTTGEIWALYVQPGDWDQGAGLALWDAAREGLLDEECTEVTVWVPLRNERALRFFELAGFKRELKTARTTAVGTTRLEEIRLRRALD</sequence>
<accession>A0A3N4UTL2</accession>
<dbReference type="InterPro" id="IPR050832">
    <property type="entry name" value="Bact_Acetyltransf"/>
</dbReference>